<proteinExistence type="predicted"/>
<protein>
    <submittedName>
        <fullName evidence="1">Uncharacterized protein</fullName>
    </submittedName>
</protein>
<evidence type="ECO:0000313" key="2">
    <source>
        <dbReference type="Proteomes" id="UP000007953"/>
    </source>
</evidence>
<dbReference type="Proteomes" id="UP000007953">
    <property type="component" value="Plasmid megaplasmid"/>
</dbReference>
<dbReference type="HOGENOM" id="CLU_2221010_0_0_4"/>
<evidence type="ECO:0000313" key="1">
    <source>
        <dbReference type="EMBL" id="AEG70953.1"/>
    </source>
</evidence>
<name>F6G8C4_RALS8</name>
<dbReference type="AlphaFoldDB" id="F6G8C4"/>
<reference evidence="1 2" key="1">
    <citation type="journal article" date="2011" name="J. Bacteriol.">
        <title>Complete genome sequence of the plant pathogen Ralstonia solanacearum strain Po82.</title>
        <authorList>
            <person name="Xu J."/>
            <person name="Zheng H.J."/>
            <person name="Liu L."/>
            <person name="Pan Z.C."/>
            <person name="Prior P."/>
            <person name="Tang B."/>
            <person name="Xu J.S."/>
            <person name="Zhang H."/>
            <person name="Tian Q."/>
            <person name="Zhang L.Q."/>
            <person name="Feng J."/>
        </authorList>
    </citation>
    <scope>NUCLEOTIDE SEQUENCE [LARGE SCALE GENOMIC DNA]</scope>
    <source>
        <strain evidence="2">Po82</strain>
    </source>
</reference>
<dbReference type="EMBL" id="CP002820">
    <property type="protein sequence ID" value="AEG70953.1"/>
    <property type="molecule type" value="Genomic_DNA"/>
</dbReference>
<gene>
    <name evidence="1" type="ordered locus">RSPO_m00312</name>
</gene>
<keyword evidence="1" id="KW-0614">Plasmid</keyword>
<accession>F6G8C4</accession>
<dbReference type="KEGG" id="rsn:RSPO_m00312"/>
<geneLocation type="plasmid" evidence="2"/>
<sequence length="106" mass="11551">MAVVSLVGMQLIWALARPAIQAAYSGNRIQRGFECDRIMSIGSRYGDCQGNASRVDYEVPFAAELASVRRVRPGLFAPRGLGTLAPSMLARLQSIWSCSRSRTSMA</sequence>
<organism evidence="1 2">
    <name type="scientific">Ralstonia solanacearum (strain Po82)</name>
    <dbReference type="NCBI Taxonomy" id="1031711"/>
    <lineage>
        <taxon>Bacteria</taxon>
        <taxon>Pseudomonadati</taxon>
        <taxon>Pseudomonadota</taxon>
        <taxon>Betaproteobacteria</taxon>
        <taxon>Burkholderiales</taxon>
        <taxon>Burkholderiaceae</taxon>
        <taxon>Ralstonia</taxon>
        <taxon>Ralstonia solanacearum species complex</taxon>
    </lineage>
</organism>